<dbReference type="EMBL" id="JAMKFB020000008">
    <property type="protein sequence ID" value="KAL0187301.1"/>
    <property type="molecule type" value="Genomic_DNA"/>
</dbReference>
<accession>A0ABD0QM36</accession>
<sequence length="75" mass="8611">VEARQFAVTVHFNKRTPMDNYTGEAFRKICKIHRMLPSGDVVGGILVFLTGQAEVHSLCRRLRKAFPYRPNKEHA</sequence>
<dbReference type="AlphaFoldDB" id="A0ABD0QM36"/>
<dbReference type="Proteomes" id="UP001529510">
    <property type="component" value="Unassembled WGS sequence"/>
</dbReference>
<feature type="non-terminal residue" evidence="1">
    <location>
        <position position="1"/>
    </location>
</feature>
<name>A0ABD0QM36_CIRMR</name>
<dbReference type="Gene3D" id="3.40.50.300">
    <property type="entry name" value="P-loop containing nucleotide triphosphate hydrolases"/>
    <property type="match status" value="1"/>
</dbReference>
<gene>
    <name evidence="1" type="ORF">M9458_018971</name>
</gene>
<evidence type="ECO:0000313" key="2">
    <source>
        <dbReference type="Proteomes" id="UP001529510"/>
    </source>
</evidence>
<organism evidence="1 2">
    <name type="scientific">Cirrhinus mrigala</name>
    <name type="common">Mrigala</name>
    <dbReference type="NCBI Taxonomy" id="683832"/>
    <lineage>
        <taxon>Eukaryota</taxon>
        <taxon>Metazoa</taxon>
        <taxon>Chordata</taxon>
        <taxon>Craniata</taxon>
        <taxon>Vertebrata</taxon>
        <taxon>Euteleostomi</taxon>
        <taxon>Actinopterygii</taxon>
        <taxon>Neopterygii</taxon>
        <taxon>Teleostei</taxon>
        <taxon>Ostariophysi</taxon>
        <taxon>Cypriniformes</taxon>
        <taxon>Cyprinidae</taxon>
        <taxon>Labeoninae</taxon>
        <taxon>Labeonini</taxon>
        <taxon>Cirrhinus</taxon>
    </lineage>
</organism>
<keyword evidence="2" id="KW-1185">Reference proteome</keyword>
<proteinExistence type="predicted"/>
<protein>
    <submittedName>
        <fullName evidence="1">Uncharacterized protein</fullName>
    </submittedName>
</protein>
<comment type="caution">
    <text evidence="1">The sequence shown here is derived from an EMBL/GenBank/DDBJ whole genome shotgun (WGS) entry which is preliminary data.</text>
</comment>
<evidence type="ECO:0000313" key="1">
    <source>
        <dbReference type="EMBL" id="KAL0187301.1"/>
    </source>
</evidence>
<reference evidence="1 2" key="1">
    <citation type="submission" date="2024-05" db="EMBL/GenBank/DDBJ databases">
        <title>Genome sequencing and assembly of Indian major carp, Cirrhinus mrigala (Hamilton, 1822).</title>
        <authorList>
            <person name="Mohindra V."/>
            <person name="Chowdhury L.M."/>
            <person name="Lal K."/>
            <person name="Jena J.K."/>
        </authorList>
    </citation>
    <scope>NUCLEOTIDE SEQUENCE [LARGE SCALE GENOMIC DNA]</scope>
    <source>
        <strain evidence="1">CM1030</strain>
        <tissue evidence="1">Blood</tissue>
    </source>
</reference>
<feature type="non-terminal residue" evidence="1">
    <location>
        <position position="75"/>
    </location>
</feature>
<dbReference type="InterPro" id="IPR027417">
    <property type="entry name" value="P-loop_NTPase"/>
</dbReference>